<evidence type="ECO:0000259" key="8">
    <source>
        <dbReference type="Pfam" id="PF18584"/>
    </source>
</evidence>
<evidence type="ECO:0000256" key="3">
    <source>
        <dbReference type="ARBA" id="ARBA00007960"/>
    </source>
</evidence>
<keyword evidence="10" id="KW-1185">Reference proteome</keyword>
<feature type="domain" description="Synaptonemal complex protein 2 Spt16M-like" evidence="8">
    <location>
        <begin position="266"/>
        <end position="377"/>
    </location>
</feature>
<dbReference type="OMA" id="EMRKPAN"/>
<accession>A0A8C2UQ85</accession>
<reference evidence="9" key="1">
    <citation type="submission" date="2025-08" db="UniProtKB">
        <authorList>
            <consortium name="Ensembl"/>
        </authorList>
    </citation>
    <scope>IDENTIFICATION</scope>
</reference>
<comment type="subcellular location">
    <subcellularLocation>
        <location evidence="2">Chromosome</location>
    </subcellularLocation>
    <subcellularLocation>
        <location evidence="1">Nucleus</location>
    </subcellularLocation>
</comment>
<keyword evidence="4" id="KW-0158">Chromosome</keyword>
<dbReference type="Ensembl" id="ENSCLAT00000003177.1">
    <property type="protein sequence ID" value="ENSCLAP00000003113.1"/>
    <property type="gene ID" value="ENSCLAG00000002229.1"/>
</dbReference>
<dbReference type="PANTHER" id="PTHR15607">
    <property type="entry name" value="SYNAPTONEMAL COMPLEX PROTEIN-RELATED"/>
    <property type="match status" value="1"/>
</dbReference>
<dbReference type="Pfam" id="PF18584">
    <property type="entry name" value="SYCP2_SLD"/>
    <property type="match status" value="1"/>
</dbReference>
<feature type="region of interest" description="Disordered" evidence="6">
    <location>
        <begin position="396"/>
        <end position="427"/>
    </location>
</feature>
<evidence type="ECO:0000256" key="2">
    <source>
        <dbReference type="ARBA" id="ARBA00004286"/>
    </source>
</evidence>
<dbReference type="InterPro" id="IPR040560">
    <property type="entry name" value="SYCP2_SLD"/>
</dbReference>
<dbReference type="InterPro" id="IPR041322">
    <property type="entry name" value="SYCP2_ARLD"/>
</dbReference>
<dbReference type="Pfam" id="PF18581">
    <property type="entry name" value="SYCP2_ARLD"/>
    <property type="match status" value="1"/>
</dbReference>
<evidence type="ECO:0000256" key="6">
    <source>
        <dbReference type="SAM" id="MobiDB-lite"/>
    </source>
</evidence>
<dbReference type="InterPro" id="IPR024835">
    <property type="entry name" value="SYCP2-like"/>
</dbReference>
<dbReference type="AlphaFoldDB" id="A0A8C2UQ85"/>
<evidence type="ECO:0000313" key="10">
    <source>
        <dbReference type="Proteomes" id="UP000694398"/>
    </source>
</evidence>
<dbReference type="GO" id="GO:0000779">
    <property type="term" value="C:condensed chromosome, centromeric region"/>
    <property type="evidence" value="ECO:0007669"/>
    <property type="project" value="TreeGrafter"/>
</dbReference>
<dbReference type="Proteomes" id="UP000694398">
    <property type="component" value="Unassembled WGS sequence"/>
</dbReference>
<comment type="similarity">
    <text evidence="3">Belongs to the SYCP2 family.</text>
</comment>
<feature type="compositionally biased region" description="Basic and acidic residues" evidence="6">
    <location>
        <begin position="411"/>
        <end position="421"/>
    </location>
</feature>
<evidence type="ECO:0008006" key="11">
    <source>
        <dbReference type="Google" id="ProtNLM"/>
    </source>
</evidence>
<reference evidence="9" key="2">
    <citation type="submission" date="2025-09" db="UniProtKB">
        <authorList>
            <consortium name="Ensembl"/>
        </authorList>
    </citation>
    <scope>IDENTIFICATION</scope>
</reference>
<dbReference type="GO" id="GO:0140013">
    <property type="term" value="P:meiotic nuclear division"/>
    <property type="evidence" value="ECO:0007669"/>
    <property type="project" value="TreeGrafter"/>
</dbReference>
<proteinExistence type="inferred from homology"/>
<dbReference type="GO" id="GO:0000800">
    <property type="term" value="C:lateral element"/>
    <property type="evidence" value="ECO:0007669"/>
    <property type="project" value="TreeGrafter"/>
</dbReference>
<evidence type="ECO:0000256" key="5">
    <source>
        <dbReference type="ARBA" id="ARBA00023242"/>
    </source>
</evidence>
<evidence type="ECO:0000313" key="9">
    <source>
        <dbReference type="Ensembl" id="ENSCLAP00000003113.1"/>
    </source>
</evidence>
<name>A0A8C2UQ85_CHILA</name>
<dbReference type="PANTHER" id="PTHR15607:SF14">
    <property type="entry name" value="SYNAPTONEMAL COMPLEX PROTEIN 2-LIKE"/>
    <property type="match status" value="1"/>
</dbReference>
<dbReference type="GeneTree" id="ENSGT00530000063859"/>
<protein>
    <recommendedName>
        <fullName evidence="11">Synaptonemal complex protein 2-like</fullName>
    </recommendedName>
</protein>
<organism evidence="9 10">
    <name type="scientific">Chinchilla lanigera</name>
    <name type="common">Long-tailed chinchilla</name>
    <name type="synonym">Chinchilla villidera</name>
    <dbReference type="NCBI Taxonomy" id="34839"/>
    <lineage>
        <taxon>Eukaryota</taxon>
        <taxon>Metazoa</taxon>
        <taxon>Chordata</taxon>
        <taxon>Craniata</taxon>
        <taxon>Vertebrata</taxon>
        <taxon>Euteleostomi</taxon>
        <taxon>Mammalia</taxon>
        <taxon>Eutheria</taxon>
        <taxon>Euarchontoglires</taxon>
        <taxon>Glires</taxon>
        <taxon>Rodentia</taxon>
        <taxon>Hystricomorpha</taxon>
        <taxon>Chinchillidae</taxon>
        <taxon>Chinchilla</taxon>
    </lineage>
</organism>
<evidence type="ECO:0000259" key="7">
    <source>
        <dbReference type="Pfam" id="PF18581"/>
    </source>
</evidence>
<feature type="domain" description="Synaptonemal complex protein 2 armadillo-repeat-like" evidence="7">
    <location>
        <begin position="1"/>
        <end position="174"/>
    </location>
</feature>
<evidence type="ECO:0000256" key="4">
    <source>
        <dbReference type="ARBA" id="ARBA00022454"/>
    </source>
</evidence>
<sequence>LQSLITDAFHGEGFQKIQEYLQQKESHFPQKYDHLLLHRLDRAVNKELDKKEFQCVSLLLKCMQRFFKDSLREDEPLLIQQGLISKMTSWFERTTGFLSTEALASGTALMDLIEDFLDSALIISSSSTKGKIQMLDSFILSLGFLVTEMTVKHLIQQEALRTLNSILHGVPREERKKLVLAEGVCHLMKDFARTILTVGDYDQQVTLSEALCRMTTRTSRDDLVHQWFDDDVLAEGFKEIKDREFETDSRRFLNHLNDRLGDQRRVFSFPCVAAFADGREMRKPADEKLEKFWIDFNLGSQSVTFYIDSAESALWEPVRLVKEAIVNFSIIENEQVKILIIYLKEPLVISKKEAMKVEIHFDLQVHISQASAQALGEDKQFQVLPGQMKISSEGFSKFKKEDSEIPSSPERQTEQAEKSTELAESVGAGEDRCVITLLSDAQPAPAVS</sequence>
<evidence type="ECO:0000256" key="1">
    <source>
        <dbReference type="ARBA" id="ARBA00004123"/>
    </source>
</evidence>
<keyword evidence="5" id="KW-0539">Nucleus</keyword>